<reference evidence="4 5" key="1">
    <citation type="submission" date="2022-09" db="EMBL/GenBank/DDBJ databases">
        <authorList>
            <person name="Giprobiosintez L."/>
        </authorList>
    </citation>
    <scope>NUCLEOTIDE SEQUENCE [LARGE SCALE GENOMIC DNA]</scope>
    <source>
        <strain evidence="5">VKPM-B-12549 (GBS-15)</strain>
    </source>
</reference>
<name>A0ABZ2FBV5_METCP</name>
<keyword evidence="5" id="KW-1185">Reference proteome</keyword>
<organism evidence="4 5">
    <name type="scientific">Methylococcus capsulatus</name>
    <dbReference type="NCBI Taxonomy" id="414"/>
    <lineage>
        <taxon>Bacteria</taxon>
        <taxon>Pseudomonadati</taxon>
        <taxon>Pseudomonadota</taxon>
        <taxon>Gammaproteobacteria</taxon>
        <taxon>Methylococcales</taxon>
        <taxon>Methylococcaceae</taxon>
        <taxon>Methylococcus</taxon>
    </lineage>
</organism>
<dbReference type="EMBL" id="CP104311">
    <property type="protein sequence ID" value="WWF03723.1"/>
    <property type="molecule type" value="Genomic_DNA"/>
</dbReference>
<evidence type="ECO:0000313" key="4">
    <source>
        <dbReference type="EMBL" id="WWF03723.1"/>
    </source>
</evidence>
<dbReference type="CDD" id="cd24053">
    <property type="entry name" value="ASKHA_NBD_EcPPX-GppA-like"/>
    <property type="match status" value="1"/>
</dbReference>
<evidence type="ECO:0000313" key="5">
    <source>
        <dbReference type="Proteomes" id="UP001359308"/>
    </source>
</evidence>
<sequence>MIVASLRGSELVVVDRLREMVRLAAGLTPARNLSPEVQLRALECLERFGQRVRGMPAGTVRAVGTNTLRAARNAQAFLIMAEQALGHPIEIISGIEEARLTYLGVAQSLAANGRRRMVMDIGGGSTEFIIGVDNAPRDKESLRLGCVSMSLAHFGDGKITAKRFRRAVLHAEQELEPIEHVFNRDRWDEAVGSSGTLRVIQRIIQAAGWSRDGITPEGLSRLADAMLTAGHIDRLVLPELSPERRPIIVGGVAIVHAAFNVLRIPLMKVADGALREGLLYDLLGRLFDDDVRSRSVAALAARYHVDATHAGRVRDTARQLFEQWPWSGTIDHDVARLWLDWAAELHEIGLDIAHSQYQKHGAYIAANADLAGFSRHEQNILAALIRAHRRKFPAKLFRELPAPWNEAGKSLAVILRLAVVLNRSRHNIPPHMTLERRGNAIALRFPEGWLNDHPLTCADLEQEAAYLRGADLVLDFS</sequence>
<dbReference type="RefSeq" id="WP_198324309.1">
    <property type="nucleotide sequence ID" value="NZ_CP104311.1"/>
</dbReference>
<dbReference type="SUPFAM" id="SSF53067">
    <property type="entry name" value="Actin-like ATPase domain"/>
    <property type="match status" value="2"/>
</dbReference>
<dbReference type="Proteomes" id="UP001359308">
    <property type="component" value="Chromosome"/>
</dbReference>
<dbReference type="InterPro" id="IPR043129">
    <property type="entry name" value="ATPase_NBD"/>
</dbReference>
<dbReference type="InterPro" id="IPR003695">
    <property type="entry name" value="Ppx_GppA_N"/>
</dbReference>
<gene>
    <name evidence="4" type="ORF">N4J17_16455</name>
</gene>
<feature type="domain" description="Ppx/GppA phosphatase N-terminal" evidence="2">
    <location>
        <begin position="3"/>
        <end position="284"/>
    </location>
</feature>
<evidence type="ECO:0000259" key="2">
    <source>
        <dbReference type="Pfam" id="PF02541"/>
    </source>
</evidence>
<dbReference type="Pfam" id="PF02541">
    <property type="entry name" value="Ppx-GppA"/>
    <property type="match status" value="1"/>
</dbReference>
<keyword evidence="1" id="KW-0378">Hydrolase</keyword>
<protein>
    <submittedName>
        <fullName evidence="4">Ppx/GppA family phosphatase</fullName>
    </submittedName>
</protein>
<dbReference type="InterPro" id="IPR050273">
    <property type="entry name" value="GppA/Ppx_hydrolase"/>
</dbReference>
<proteinExistence type="predicted"/>
<evidence type="ECO:0000256" key="1">
    <source>
        <dbReference type="ARBA" id="ARBA00022801"/>
    </source>
</evidence>
<evidence type="ECO:0000259" key="3">
    <source>
        <dbReference type="Pfam" id="PF21447"/>
    </source>
</evidence>
<dbReference type="PIRSF" id="PIRSF001267">
    <property type="entry name" value="Pyrophosphatase_GppA_Ppx"/>
    <property type="match status" value="1"/>
</dbReference>
<dbReference type="InterPro" id="IPR048950">
    <property type="entry name" value="Ppx_GppA_C"/>
</dbReference>
<dbReference type="Gene3D" id="1.10.3210.10">
    <property type="entry name" value="Hypothetical protein af1432"/>
    <property type="match status" value="1"/>
</dbReference>
<dbReference type="Gene3D" id="3.30.420.40">
    <property type="match status" value="1"/>
</dbReference>
<dbReference type="Gene3D" id="3.30.420.150">
    <property type="entry name" value="Exopolyphosphatase. Domain 2"/>
    <property type="match status" value="1"/>
</dbReference>
<dbReference type="InterPro" id="IPR030673">
    <property type="entry name" value="PyroPPase_GppA_Ppx"/>
</dbReference>
<dbReference type="Pfam" id="PF21447">
    <property type="entry name" value="Ppx-GppA_III"/>
    <property type="match status" value="1"/>
</dbReference>
<feature type="domain" description="Ppx/GppA phosphatase C-terminal" evidence="3">
    <location>
        <begin position="291"/>
        <end position="463"/>
    </location>
</feature>
<dbReference type="SUPFAM" id="SSF109604">
    <property type="entry name" value="HD-domain/PDEase-like"/>
    <property type="match status" value="1"/>
</dbReference>
<accession>A0ABZ2FBV5</accession>
<dbReference type="PANTHER" id="PTHR30005:SF14">
    <property type="entry name" value="EXOPOLYPHOSPHATASE"/>
    <property type="match status" value="1"/>
</dbReference>
<dbReference type="PANTHER" id="PTHR30005">
    <property type="entry name" value="EXOPOLYPHOSPHATASE"/>
    <property type="match status" value="1"/>
</dbReference>